<feature type="compositionally biased region" description="Basic and acidic residues" evidence="1">
    <location>
        <begin position="35"/>
        <end position="56"/>
    </location>
</feature>
<keyword evidence="3" id="KW-1185">Reference proteome</keyword>
<feature type="compositionally biased region" description="Acidic residues" evidence="1">
    <location>
        <begin position="210"/>
        <end position="229"/>
    </location>
</feature>
<dbReference type="Proteomes" id="UP000234323">
    <property type="component" value="Unassembled WGS sequence"/>
</dbReference>
<feature type="compositionally biased region" description="Basic residues" evidence="1">
    <location>
        <begin position="242"/>
        <end position="254"/>
    </location>
</feature>
<dbReference type="VEuPathDB" id="FungiDB:RhiirFUN_023766"/>
<protein>
    <submittedName>
        <fullName evidence="2">Uncharacterized protein</fullName>
    </submittedName>
</protein>
<dbReference type="EMBL" id="LLXI01002042">
    <property type="protein sequence ID" value="PKY56035.1"/>
    <property type="molecule type" value="Genomic_DNA"/>
</dbReference>
<gene>
    <name evidence="2" type="ORF">RhiirA4_476009</name>
</gene>
<feature type="compositionally biased region" description="Basic and acidic residues" evidence="1">
    <location>
        <begin position="183"/>
        <end position="193"/>
    </location>
</feature>
<sequence length="254" mass="29980">MTPKYMGNKEVPIPTLRTPNEDEVVDAISKWRLTDKPPHDQFDDRIEKGKQPEIPKNDNIAPEEVVEVIKNYRIEKSNYTRLNASPSVKEVRTKLVEIGEIFEANYQKEEWTLIQGTMIKDMKEEAQITDHEEFKVWMRKEENYLVLAKKIITTTENHGLFQHFTALNEDFLKRLEDENRYQDNKEIGDKRPILESPEAPEQVPWMVAAEESEEEEDTIEDEKNVEEEEEKKSNKLDPSKQQKSKKKRKGKKKH</sequence>
<dbReference type="AlphaFoldDB" id="A0A2I1HB16"/>
<evidence type="ECO:0000256" key="1">
    <source>
        <dbReference type="SAM" id="MobiDB-lite"/>
    </source>
</evidence>
<comment type="caution">
    <text evidence="2">The sequence shown here is derived from an EMBL/GenBank/DDBJ whole genome shotgun (WGS) entry which is preliminary data.</text>
</comment>
<accession>A0A2I1HB16</accession>
<dbReference type="VEuPathDB" id="FungiDB:FUN_003356"/>
<dbReference type="VEuPathDB" id="FungiDB:RhiirA1_477965"/>
<name>A0A2I1HB16_9GLOM</name>
<feature type="region of interest" description="Disordered" evidence="1">
    <location>
        <begin position="35"/>
        <end position="57"/>
    </location>
</feature>
<feature type="region of interest" description="Disordered" evidence="1">
    <location>
        <begin position="183"/>
        <end position="254"/>
    </location>
</feature>
<evidence type="ECO:0000313" key="2">
    <source>
        <dbReference type="EMBL" id="PKY56035.1"/>
    </source>
</evidence>
<reference evidence="2 3" key="1">
    <citation type="submission" date="2015-10" db="EMBL/GenBank/DDBJ databases">
        <title>Genome analyses suggest a sexual origin of heterokaryosis in a supposedly ancient asexual fungus.</title>
        <authorList>
            <person name="Ropars J."/>
            <person name="Sedzielewska K."/>
            <person name="Noel J."/>
            <person name="Charron P."/>
            <person name="Farinelli L."/>
            <person name="Marton T."/>
            <person name="Kruger M."/>
            <person name="Pelin A."/>
            <person name="Brachmann A."/>
            <person name="Corradi N."/>
        </authorList>
    </citation>
    <scope>NUCLEOTIDE SEQUENCE [LARGE SCALE GENOMIC DNA]</scope>
    <source>
        <strain evidence="2 3">A4</strain>
    </source>
</reference>
<evidence type="ECO:0000313" key="3">
    <source>
        <dbReference type="Proteomes" id="UP000234323"/>
    </source>
</evidence>
<organism evidence="2 3">
    <name type="scientific">Rhizophagus irregularis</name>
    <dbReference type="NCBI Taxonomy" id="588596"/>
    <lineage>
        <taxon>Eukaryota</taxon>
        <taxon>Fungi</taxon>
        <taxon>Fungi incertae sedis</taxon>
        <taxon>Mucoromycota</taxon>
        <taxon>Glomeromycotina</taxon>
        <taxon>Glomeromycetes</taxon>
        <taxon>Glomerales</taxon>
        <taxon>Glomeraceae</taxon>
        <taxon>Rhizophagus</taxon>
    </lineage>
</organism>
<proteinExistence type="predicted"/>
<feature type="compositionally biased region" description="Basic and acidic residues" evidence="1">
    <location>
        <begin position="230"/>
        <end position="240"/>
    </location>
</feature>